<reference evidence="1" key="1">
    <citation type="journal article" date="2021" name="Proc. Natl. Acad. Sci. U.S.A.">
        <title>A Catalog of Tens of Thousands of Viruses from Human Metagenomes Reveals Hidden Associations with Chronic Diseases.</title>
        <authorList>
            <person name="Tisza M.J."/>
            <person name="Buck C.B."/>
        </authorList>
    </citation>
    <scope>NUCLEOTIDE SEQUENCE</scope>
    <source>
        <strain evidence="1">CtEQ64</strain>
    </source>
</reference>
<protein>
    <submittedName>
        <fullName evidence="1">Uncharacterized protein</fullName>
    </submittedName>
</protein>
<accession>A0A8S5RL76</accession>
<sequence>MESHITPGEILIFSKKPVVFVELVDTERIKVQDISNKQEKIVLAKDCKKQA</sequence>
<proteinExistence type="predicted"/>
<evidence type="ECO:0000313" key="1">
    <source>
        <dbReference type="EMBL" id="DAE31866.1"/>
    </source>
</evidence>
<name>A0A8S5RL76_9VIRU</name>
<organism evidence="1">
    <name type="scientific">virus sp. ctEQ64</name>
    <dbReference type="NCBI Taxonomy" id="2825809"/>
    <lineage>
        <taxon>Viruses</taxon>
    </lineage>
</organism>
<dbReference type="EMBL" id="BK059112">
    <property type="protein sequence ID" value="DAE31866.1"/>
    <property type="molecule type" value="Genomic_DNA"/>
</dbReference>